<dbReference type="CDD" id="cd00609">
    <property type="entry name" value="AAT_like"/>
    <property type="match status" value="1"/>
</dbReference>
<keyword evidence="4" id="KW-0663">Pyridoxal phosphate</keyword>
<dbReference type="Pfam" id="PF00155">
    <property type="entry name" value="Aminotran_1_2"/>
    <property type="match status" value="1"/>
</dbReference>
<dbReference type="InterPro" id="IPR050859">
    <property type="entry name" value="Class-I_PLP-dep_aminotransf"/>
</dbReference>
<proteinExistence type="evidence at transcript level"/>
<accession>A0A023F7S7</accession>
<feature type="domain" description="Aminotransferase class I/classII large" evidence="5">
    <location>
        <begin position="98"/>
        <end position="450"/>
    </location>
</feature>
<protein>
    <submittedName>
        <fullName evidence="6">Putative aromatic amino acid aminotransferase</fullName>
    </submittedName>
</protein>
<evidence type="ECO:0000256" key="3">
    <source>
        <dbReference type="ARBA" id="ARBA00022679"/>
    </source>
</evidence>
<dbReference type="InterPro" id="IPR015422">
    <property type="entry name" value="PyrdxlP-dep_Trfase_small"/>
</dbReference>
<evidence type="ECO:0000256" key="1">
    <source>
        <dbReference type="ARBA" id="ARBA00001933"/>
    </source>
</evidence>
<dbReference type="GO" id="GO:0030170">
    <property type="term" value="F:pyridoxal phosphate binding"/>
    <property type="evidence" value="ECO:0007669"/>
    <property type="project" value="InterPro"/>
</dbReference>
<organism evidence="6">
    <name type="scientific">Triatoma infestans</name>
    <name type="common">Assassin bug</name>
    <dbReference type="NCBI Taxonomy" id="30076"/>
    <lineage>
        <taxon>Eukaryota</taxon>
        <taxon>Metazoa</taxon>
        <taxon>Ecdysozoa</taxon>
        <taxon>Arthropoda</taxon>
        <taxon>Hexapoda</taxon>
        <taxon>Insecta</taxon>
        <taxon>Pterygota</taxon>
        <taxon>Neoptera</taxon>
        <taxon>Paraneoptera</taxon>
        <taxon>Hemiptera</taxon>
        <taxon>Heteroptera</taxon>
        <taxon>Panheteroptera</taxon>
        <taxon>Cimicomorpha</taxon>
        <taxon>Reduviidae</taxon>
        <taxon>Triatominae</taxon>
        <taxon>Triatoma</taxon>
    </lineage>
</organism>
<dbReference type="FunFam" id="3.90.1150.10:FF:000166">
    <property type="entry name" value="Kynurenine/alpha-aminoadipate aminotransferase, mitochondrial"/>
    <property type="match status" value="1"/>
</dbReference>
<dbReference type="InterPro" id="IPR004839">
    <property type="entry name" value="Aminotransferase_I/II_large"/>
</dbReference>
<evidence type="ECO:0000313" key="6">
    <source>
        <dbReference type="EMBL" id="JAC17295.1"/>
    </source>
</evidence>
<keyword evidence="3 6" id="KW-0808">Transferase</keyword>
<dbReference type="Gene3D" id="3.40.640.10">
    <property type="entry name" value="Type I PLP-dependent aspartate aminotransferase-like (Major domain)"/>
    <property type="match status" value="1"/>
</dbReference>
<reference evidence="6" key="1">
    <citation type="journal article" date="2014" name="PLoS Negl. Trop. Dis.">
        <title>An updated insight into the Sialotranscriptome of Triatoma infestans: developmental stage and geographic variations.</title>
        <authorList>
            <person name="Schwarz A."/>
            <person name="Medrano-Mercado N."/>
            <person name="Schaub G.A."/>
            <person name="Struchiner C.J."/>
            <person name="Bargues M.D."/>
            <person name="Levy M.Z."/>
            <person name="Ribeiro J.M."/>
        </authorList>
    </citation>
    <scope>NUCLEOTIDE SEQUENCE</scope>
    <source>
        <strain evidence="6">Chile</strain>
        <tissue evidence="6">Salivary glands</tissue>
    </source>
</reference>
<dbReference type="InterPro" id="IPR015421">
    <property type="entry name" value="PyrdxlP-dep_Trfase_major"/>
</dbReference>
<dbReference type="EMBL" id="GBBI01001417">
    <property type="protein sequence ID" value="JAC17295.1"/>
    <property type="molecule type" value="mRNA"/>
</dbReference>
<dbReference type="GO" id="GO:1901605">
    <property type="term" value="P:alpha-amino acid metabolic process"/>
    <property type="evidence" value="ECO:0007669"/>
    <property type="project" value="TreeGrafter"/>
</dbReference>
<sequence length="467" mass="53263">MNFGLKTLFPRTTGTNACVLNIFQNNVVGATRFIGNQFNNDQTLDYQYFTNVLTKRRRPSMLRELTHVMSRMPPETISFAVGVPNVNTFPFQEINIKLKDGKSIVIEGKDLGTSLQYLPSRGFAELVGWLRKLQDHMHGKNDWSKTSILVTAGGQEALCNSIEMCMEEGSSVLIQDPVYPAVADLVRPYRPNYLSLPQDKDGIRPDILQKKLEYCIENNMPLPKILYVNPTGCNPAGVSLTTERKKMIYELACKYNFLILEDDSYYYLHFLKEDPVSFLSLDTEGRVIRFDSFSKILSSGLRVGFVTGPEPLLRNIELHLQVSTLHASALSQMIIYKMFELVGIEGLLEHFKTVRDFYKMKKTQMIEAAERHLQGLAEWNQPSGGMFLWVKINGIKNVYNMALRRCVENNLLVVPGHPFMYLDQESDCSYIRLSYSLATQQQMEQGCARLAEMIRAEKESLKLRSVS</sequence>
<evidence type="ECO:0000256" key="4">
    <source>
        <dbReference type="ARBA" id="ARBA00022898"/>
    </source>
</evidence>
<dbReference type="InterPro" id="IPR015424">
    <property type="entry name" value="PyrdxlP-dep_Trfase"/>
</dbReference>
<dbReference type="Gene3D" id="3.90.1150.10">
    <property type="entry name" value="Aspartate Aminotransferase, domain 1"/>
    <property type="match status" value="1"/>
</dbReference>
<comment type="cofactor">
    <cofactor evidence="1">
        <name>pyridoxal 5'-phosphate</name>
        <dbReference type="ChEBI" id="CHEBI:597326"/>
    </cofactor>
</comment>
<dbReference type="GO" id="GO:0016212">
    <property type="term" value="F:kynurenine-oxoglutarate transaminase activity"/>
    <property type="evidence" value="ECO:0007669"/>
    <property type="project" value="TreeGrafter"/>
</dbReference>
<name>A0A023F7S7_TRIIF</name>
<dbReference type="SUPFAM" id="SSF53383">
    <property type="entry name" value="PLP-dependent transferases"/>
    <property type="match status" value="1"/>
</dbReference>
<keyword evidence="2 6" id="KW-0032">Aminotransferase</keyword>
<dbReference type="PANTHER" id="PTHR42790:SF19">
    <property type="entry name" value="KYNURENINE_ALPHA-AMINOADIPATE AMINOTRANSFERASE, MITOCHONDRIAL"/>
    <property type="match status" value="1"/>
</dbReference>
<dbReference type="PANTHER" id="PTHR42790">
    <property type="entry name" value="AMINOTRANSFERASE"/>
    <property type="match status" value="1"/>
</dbReference>
<dbReference type="AlphaFoldDB" id="A0A023F7S7"/>
<evidence type="ECO:0000256" key="2">
    <source>
        <dbReference type="ARBA" id="ARBA00022576"/>
    </source>
</evidence>
<evidence type="ECO:0000259" key="5">
    <source>
        <dbReference type="Pfam" id="PF00155"/>
    </source>
</evidence>